<comment type="caution">
    <text evidence="2">The sequence shown here is derived from an EMBL/GenBank/DDBJ whole genome shotgun (WGS) entry which is preliminary data.</text>
</comment>
<keyword evidence="1" id="KW-0472">Membrane</keyword>
<sequence length="168" mass="18726">MDSSIISGLIGGAIAVALCTYTSKKSCHAKAKGELKFGKFLLVLAWCSFSITGLTSIPLFLNMSIWHDPNELSASVGLVVIFGLITTYCFGEYFKARGHFNEHKIDFYTPWTGQKRELWDNLDSVTFNALGNWYRLKFTSGKIIRLSNLLNGHGDVITLLQSKGYDCK</sequence>
<dbReference type="RefSeq" id="WP_248943304.1">
    <property type="nucleotide sequence ID" value="NZ_JAKIKS010000238.1"/>
</dbReference>
<accession>A0ABT0LJI6</accession>
<organism evidence="2 3">
    <name type="scientific">Shewanella surugensis</name>
    <dbReference type="NCBI Taxonomy" id="212020"/>
    <lineage>
        <taxon>Bacteria</taxon>
        <taxon>Pseudomonadati</taxon>
        <taxon>Pseudomonadota</taxon>
        <taxon>Gammaproteobacteria</taxon>
        <taxon>Alteromonadales</taxon>
        <taxon>Shewanellaceae</taxon>
        <taxon>Shewanella</taxon>
    </lineage>
</organism>
<keyword evidence="1" id="KW-1133">Transmembrane helix</keyword>
<proteinExistence type="predicted"/>
<feature type="transmembrane region" description="Helical" evidence="1">
    <location>
        <begin position="43"/>
        <end position="66"/>
    </location>
</feature>
<protein>
    <recommendedName>
        <fullName evidence="4">DUF5673 domain-containing protein</fullName>
    </recommendedName>
</protein>
<evidence type="ECO:0000313" key="3">
    <source>
        <dbReference type="Proteomes" id="UP001203423"/>
    </source>
</evidence>
<keyword evidence="3" id="KW-1185">Reference proteome</keyword>
<evidence type="ECO:0008006" key="4">
    <source>
        <dbReference type="Google" id="ProtNLM"/>
    </source>
</evidence>
<evidence type="ECO:0000313" key="2">
    <source>
        <dbReference type="EMBL" id="MCL1127876.1"/>
    </source>
</evidence>
<gene>
    <name evidence="2" type="ORF">L2764_26335</name>
</gene>
<feature type="transmembrane region" description="Helical" evidence="1">
    <location>
        <begin position="6"/>
        <end position="23"/>
    </location>
</feature>
<dbReference type="EMBL" id="JAKIKS010000238">
    <property type="protein sequence ID" value="MCL1127876.1"/>
    <property type="molecule type" value="Genomic_DNA"/>
</dbReference>
<keyword evidence="1" id="KW-0812">Transmembrane</keyword>
<reference evidence="2 3" key="1">
    <citation type="submission" date="2022-01" db="EMBL/GenBank/DDBJ databases">
        <title>Whole genome-based taxonomy of the Shewanellaceae.</title>
        <authorList>
            <person name="Martin-Rodriguez A.J."/>
        </authorList>
    </citation>
    <scope>NUCLEOTIDE SEQUENCE [LARGE SCALE GENOMIC DNA]</scope>
    <source>
        <strain evidence="2 3">DSM 17177</strain>
    </source>
</reference>
<evidence type="ECO:0000256" key="1">
    <source>
        <dbReference type="SAM" id="Phobius"/>
    </source>
</evidence>
<dbReference type="Proteomes" id="UP001203423">
    <property type="component" value="Unassembled WGS sequence"/>
</dbReference>
<feature type="transmembrane region" description="Helical" evidence="1">
    <location>
        <begin position="72"/>
        <end position="94"/>
    </location>
</feature>
<name>A0ABT0LJI6_9GAMM</name>